<dbReference type="GO" id="GO:0006401">
    <property type="term" value="P:RNA catabolic process"/>
    <property type="evidence" value="ECO:0007669"/>
    <property type="project" value="TreeGrafter"/>
</dbReference>
<dbReference type="GO" id="GO:0005654">
    <property type="term" value="C:nucleoplasm"/>
    <property type="evidence" value="ECO:0007669"/>
    <property type="project" value="TreeGrafter"/>
</dbReference>
<dbReference type="KEGG" id="uvi:66066444"/>
<accession>A0A063C4T6</accession>
<name>A0A063C4T6_USTVR</name>
<dbReference type="GO" id="GO:0032299">
    <property type="term" value="C:ribonuclease H2 complex"/>
    <property type="evidence" value="ECO:0007669"/>
    <property type="project" value="InterPro"/>
</dbReference>
<evidence type="ECO:0000256" key="2">
    <source>
        <dbReference type="ARBA" id="ARBA00019062"/>
    </source>
</evidence>
<evidence type="ECO:0000256" key="3">
    <source>
        <dbReference type="ARBA" id="ARBA00023242"/>
    </source>
</evidence>
<dbReference type="InterPro" id="IPR040456">
    <property type="entry name" value="RNase_H2_suB"/>
</dbReference>
<dbReference type="PANTHER" id="PTHR13383">
    <property type="entry name" value="RIBONUCLEASE H2 SUBUNIT B"/>
    <property type="match status" value="1"/>
</dbReference>
<evidence type="ECO:0000256" key="4">
    <source>
        <dbReference type="ARBA" id="ARBA00024778"/>
    </source>
</evidence>
<evidence type="ECO:0000313" key="9">
    <source>
        <dbReference type="EMBL" id="GAO16307.1"/>
    </source>
</evidence>
<protein>
    <recommendedName>
        <fullName evidence="2">Ribonuclease H2 subunit B</fullName>
    </recommendedName>
    <alternativeName>
        <fullName evidence="5">Ribonuclease HI subunit B</fullName>
    </alternativeName>
</protein>
<dbReference type="InterPro" id="IPR041195">
    <property type="entry name" value="Rnh202_N"/>
</dbReference>
<evidence type="ECO:0000313" key="10">
    <source>
        <dbReference type="EMBL" id="QUC21424.1"/>
    </source>
</evidence>
<evidence type="ECO:0000256" key="5">
    <source>
        <dbReference type="ARBA" id="ARBA00033464"/>
    </source>
</evidence>
<feature type="compositionally biased region" description="Low complexity" evidence="6">
    <location>
        <begin position="7"/>
        <end position="25"/>
    </location>
</feature>
<evidence type="ECO:0000313" key="12">
    <source>
        <dbReference type="Proteomes" id="UP000054053"/>
    </source>
</evidence>
<dbReference type="STRING" id="1159556.A0A063C4T6"/>
<feature type="region of interest" description="Disordered" evidence="6">
    <location>
        <begin position="273"/>
        <end position="293"/>
    </location>
</feature>
<dbReference type="PANTHER" id="PTHR13383:SF11">
    <property type="entry name" value="RIBONUCLEASE H2 SUBUNIT B"/>
    <property type="match status" value="1"/>
</dbReference>
<feature type="region of interest" description="Disordered" evidence="6">
    <location>
        <begin position="1"/>
        <end position="32"/>
    </location>
</feature>
<keyword evidence="11" id="KW-1185">Reference proteome</keyword>
<evidence type="ECO:0000256" key="6">
    <source>
        <dbReference type="SAM" id="MobiDB-lite"/>
    </source>
</evidence>
<dbReference type="Gene3D" id="1.10.20.120">
    <property type="match status" value="1"/>
</dbReference>
<dbReference type="EMBL" id="CP072756">
    <property type="protein sequence ID" value="QUC21424.1"/>
    <property type="molecule type" value="Genomic_DNA"/>
</dbReference>
<dbReference type="InterPro" id="IPR019024">
    <property type="entry name" value="RNase_H2_suB_wHTH"/>
</dbReference>
<dbReference type="CDD" id="cd09270">
    <property type="entry name" value="RNase_H2-B"/>
    <property type="match status" value="1"/>
</dbReference>
<dbReference type="Pfam" id="PF09468">
    <property type="entry name" value="RNase_H2-Ydr279"/>
    <property type="match status" value="1"/>
</dbReference>
<dbReference type="Proteomes" id="UP000054053">
    <property type="component" value="Unassembled WGS sequence"/>
</dbReference>
<dbReference type="AlphaFoldDB" id="A0A063C4T6"/>
<dbReference type="GeneID" id="66066444"/>
<dbReference type="Proteomes" id="UP000027002">
    <property type="component" value="Chromosome 4"/>
</dbReference>
<comment type="function">
    <text evidence="4">Non catalytic subunit of RNase H2, an endonuclease that specifically degrades the RNA of RNA:DNA hybrids. Participates in DNA replication, possibly by mediating the removal of lagging-strand Okazaki fragment RNA primers during DNA replication. Mediates the excision of single ribonucleotides from DNA:RNA duplexes.</text>
</comment>
<comment type="subcellular location">
    <subcellularLocation>
        <location evidence="1">Nucleus</location>
    </subcellularLocation>
</comment>
<feature type="domain" description="Rnh202 triple barrel" evidence="8">
    <location>
        <begin position="40"/>
        <end position="126"/>
    </location>
</feature>
<evidence type="ECO:0000259" key="7">
    <source>
        <dbReference type="Pfam" id="PF09468"/>
    </source>
</evidence>
<reference evidence="10" key="3">
    <citation type="submission" date="2020-03" db="EMBL/GenBank/DDBJ databases">
        <title>A mixture of massive structural variations and highly conserved coding sequences in Ustilaginoidea virens genome.</title>
        <authorList>
            <person name="Zhang K."/>
            <person name="Zhao Z."/>
            <person name="Zhang Z."/>
            <person name="Li Y."/>
            <person name="Hsiang T."/>
            <person name="Sun W."/>
        </authorList>
    </citation>
    <scope>NUCLEOTIDE SEQUENCE</scope>
    <source>
        <strain evidence="10">UV-8b</strain>
    </source>
</reference>
<dbReference type="HOGENOM" id="CLU_057573_0_0_1"/>
<evidence type="ECO:0000256" key="1">
    <source>
        <dbReference type="ARBA" id="ARBA00004123"/>
    </source>
</evidence>
<reference evidence="12" key="2">
    <citation type="journal article" date="2016" name="Genome Announc.">
        <title>Genome sequence of Ustilaginoidea virens IPU010, a rice pathogenic fungus causing false smut.</title>
        <authorList>
            <person name="Kumagai T."/>
            <person name="Ishii T."/>
            <person name="Terai G."/>
            <person name="Umemura M."/>
            <person name="Machida M."/>
            <person name="Asai K."/>
        </authorList>
    </citation>
    <scope>NUCLEOTIDE SEQUENCE [LARGE SCALE GENOMIC DNA]</scope>
    <source>
        <strain evidence="12">IPU010</strain>
    </source>
</reference>
<evidence type="ECO:0000259" key="8">
    <source>
        <dbReference type="Pfam" id="PF17745"/>
    </source>
</evidence>
<dbReference type="EMBL" id="BBTG02000006">
    <property type="protein sequence ID" value="GAO16307.1"/>
    <property type="molecule type" value="Genomic_DNA"/>
</dbReference>
<dbReference type="OrthoDB" id="29098at2759"/>
<sequence>MARTRSAKPVSKPSPGAPASAPVSKYTLEASSASPPRLFVLPTTATSDSRIITLPHPRNGQPARYLICPKGEIHEFTRVSAPTSTPKSWLVESEEEQLDVSAGETRTSIHAETISRSDMYIATPIDPLFLVLPSLVDARVEKGSREKKRLFLASDDHFDKLPQENSHLSTLLECDATRSLLESRMEAICDTVDAGDVKMFRLSEKKLVATILGKAQRMMEAGLPPSMEDKFVRKALEAPFLLQKSVVMAAPSQTPNDSALGSEVSTPLADFDTSQSTSVAADSNPSFASEPSTASTSLFAEQSQVNHDVVTALQATPDVLRLQRLRVAFDFICSRYVSSATAEQLRRCLSQGDMSTVDFSPLDAYLAQLAEVRARAAAASSAADYSRKRVLDDEQEEMRAEKKRKMEAEKQRKANQSRGVRDLKKVNTSGMMKLSHFFSAK</sequence>
<feature type="compositionally biased region" description="Basic and acidic residues" evidence="6">
    <location>
        <begin position="388"/>
        <end position="412"/>
    </location>
</feature>
<proteinExistence type="predicted"/>
<keyword evidence="3" id="KW-0539">Nucleus</keyword>
<feature type="region of interest" description="Disordered" evidence="6">
    <location>
        <begin position="388"/>
        <end position="427"/>
    </location>
</feature>
<dbReference type="Pfam" id="PF17745">
    <property type="entry name" value="Ydr279_N"/>
    <property type="match status" value="1"/>
</dbReference>
<dbReference type="Gene3D" id="2.20.25.530">
    <property type="match status" value="1"/>
</dbReference>
<feature type="domain" description="Ribonuclease H2 subunit B wHTH" evidence="7">
    <location>
        <begin position="129"/>
        <end position="346"/>
    </location>
</feature>
<gene>
    <name evidence="10" type="ORF">UV8b_05667</name>
    <name evidence="9" type="ORF">UVI_02016940</name>
</gene>
<organism evidence="9 12">
    <name type="scientific">Ustilaginoidea virens</name>
    <name type="common">Rice false smut fungus</name>
    <name type="synonym">Villosiclava virens</name>
    <dbReference type="NCBI Taxonomy" id="1159556"/>
    <lineage>
        <taxon>Eukaryota</taxon>
        <taxon>Fungi</taxon>
        <taxon>Dikarya</taxon>
        <taxon>Ascomycota</taxon>
        <taxon>Pezizomycotina</taxon>
        <taxon>Sordariomycetes</taxon>
        <taxon>Hypocreomycetidae</taxon>
        <taxon>Hypocreales</taxon>
        <taxon>Clavicipitaceae</taxon>
        <taxon>Ustilaginoidea</taxon>
    </lineage>
</organism>
<evidence type="ECO:0000313" key="11">
    <source>
        <dbReference type="Proteomes" id="UP000027002"/>
    </source>
</evidence>
<dbReference type="RefSeq" id="XP_042999097.1">
    <property type="nucleotide sequence ID" value="XM_043143164.1"/>
</dbReference>
<reference evidence="9" key="1">
    <citation type="journal article" date="2016" name="Genome Announc.">
        <title>Genome Sequence of Ustilaginoidea virens IPU010, a Rice Pathogenic Fungus Causing False Smut.</title>
        <authorList>
            <person name="Kumagai T."/>
            <person name="Ishii T."/>
            <person name="Terai G."/>
            <person name="Umemura M."/>
            <person name="Machida M."/>
            <person name="Asai K."/>
        </authorList>
    </citation>
    <scope>NUCLEOTIDE SEQUENCE [LARGE SCALE GENOMIC DNA]</scope>
    <source>
        <strain evidence="9">IPU010</strain>
    </source>
</reference>